<evidence type="ECO:0000313" key="2">
    <source>
        <dbReference type="Proteomes" id="UP000253999"/>
    </source>
</evidence>
<dbReference type="GO" id="GO:0016740">
    <property type="term" value="F:transferase activity"/>
    <property type="evidence" value="ECO:0007669"/>
    <property type="project" value="UniProtKB-KW"/>
</dbReference>
<dbReference type="EMBL" id="QEQD01000009">
    <property type="protein sequence ID" value="RDF01236.1"/>
    <property type="molecule type" value="Genomic_DNA"/>
</dbReference>
<comment type="caution">
    <text evidence="1">The sequence shown here is derived from an EMBL/GenBank/DDBJ whole genome shotgun (WGS) entry which is preliminary data.</text>
</comment>
<dbReference type="AlphaFoldDB" id="A0A369Z8P0"/>
<proteinExistence type="predicted"/>
<dbReference type="Proteomes" id="UP000253999">
    <property type="component" value="Unassembled WGS sequence"/>
</dbReference>
<accession>A0A369Z8P0</accession>
<dbReference type="InterPro" id="IPR029044">
    <property type="entry name" value="Nucleotide-diphossugar_trans"/>
</dbReference>
<protein>
    <submittedName>
        <fullName evidence="1">Glycosyltransferase</fullName>
    </submittedName>
</protein>
<organism evidence="1 2">
    <name type="scientific">Haemophilus parahaemolyticus</name>
    <dbReference type="NCBI Taxonomy" id="735"/>
    <lineage>
        <taxon>Bacteria</taxon>
        <taxon>Pseudomonadati</taxon>
        <taxon>Pseudomonadota</taxon>
        <taxon>Gammaproteobacteria</taxon>
        <taxon>Pasteurellales</taxon>
        <taxon>Pasteurellaceae</taxon>
        <taxon>Haemophilus</taxon>
    </lineage>
</organism>
<dbReference type="Gene3D" id="3.90.550.10">
    <property type="entry name" value="Spore Coat Polysaccharide Biosynthesis Protein SpsA, Chain A"/>
    <property type="match status" value="1"/>
</dbReference>
<dbReference type="RefSeq" id="WP_111313433.1">
    <property type="nucleotide sequence ID" value="NZ_QEQD01000009.1"/>
</dbReference>
<reference evidence="1 2" key="1">
    <citation type="submission" date="2018-05" db="EMBL/GenBank/DDBJ databases">
        <title>Draft Genome Sequences for a Diverse set of 7 Haemophilus Species.</title>
        <authorList>
            <person name="Nichols M."/>
            <person name="Topaz N."/>
            <person name="Wang X."/>
            <person name="Wang X."/>
            <person name="Boxrud D."/>
        </authorList>
    </citation>
    <scope>NUCLEOTIDE SEQUENCE [LARGE SCALE GENOMIC DNA]</scope>
    <source>
        <strain evidence="1 2">C2010039593</strain>
    </source>
</reference>
<name>A0A369Z8P0_HAEPH</name>
<evidence type="ECO:0000313" key="1">
    <source>
        <dbReference type="EMBL" id="RDF01236.1"/>
    </source>
</evidence>
<gene>
    <name evidence="1" type="ORF">DPV98_08840</name>
</gene>
<sequence>MKKNTSCVVVAYNPDIDVIKNILSYIHYFDKLFVIDNSDLDNVKFFEPLIQEFGLEYIPLLDNTGIANALNVGFEKSIEYGYQFVVSMDQDSQFNNNILDVYKAYIDEFGLKQLGALSPRYKIERAISKVSSKPYEEKTITMQSGVLFTKEAFQKTGLFNEDLFIDVVDWEYFIRMNRLGFKLIQCNEAVLAHQPAENLHLFTFKGKKFGVGVASPLRYYYQIRNLLWCLLHHKSFFMLKTIFYKLFKVLFLFKNKITYLNFIFKGVKDAFNNQLGRFDKIHGK</sequence>
<dbReference type="SUPFAM" id="SSF53448">
    <property type="entry name" value="Nucleotide-diphospho-sugar transferases"/>
    <property type="match status" value="1"/>
</dbReference>
<keyword evidence="1" id="KW-0808">Transferase</keyword>